<keyword evidence="1" id="KW-0472">Membrane</keyword>
<evidence type="ECO:0000256" key="1">
    <source>
        <dbReference type="SAM" id="Phobius"/>
    </source>
</evidence>
<dbReference type="RefSeq" id="WP_214380617.1">
    <property type="nucleotide sequence ID" value="NZ_CP075566.1"/>
</dbReference>
<proteinExistence type="predicted"/>
<protein>
    <recommendedName>
        <fullName evidence="2">CD-NTase-associated protein 15 domain-containing protein</fullName>
    </recommendedName>
</protein>
<keyword evidence="1" id="KW-1133">Transmembrane helix</keyword>
<feature type="transmembrane region" description="Helical" evidence="1">
    <location>
        <begin position="40"/>
        <end position="62"/>
    </location>
</feature>
<dbReference type="EMBL" id="CP075566">
    <property type="protein sequence ID" value="QVW24123.1"/>
    <property type="molecule type" value="Genomic_DNA"/>
</dbReference>
<organism evidence="3 4">
    <name type="scientific">Pseudomonas hormoni</name>
    <dbReference type="NCBI Taxonomy" id="3093767"/>
    <lineage>
        <taxon>Bacteria</taxon>
        <taxon>Pseudomonadati</taxon>
        <taxon>Pseudomonadota</taxon>
        <taxon>Gammaproteobacteria</taxon>
        <taxon>Pseudomonadales</taxon>
        <taxon>Pseudomonadaceae</taxon>
        <taxon>Pseudomonas</taxon>
    </lineage>
</organism>
<dbReference type="InterPro" id="IPR041208">
    <property type="entry name" value="Cap15"/>
</dbReference>
<gene>
    <name evidence="3" type="ORF">KJF94_00635</name>
</gene>
<feature type="transmembrane region" description="Helical" evidence="1">
    <location>
        <begin position="6"/>
        <end position="28"/>
    </location>
</feature>
<dbReference type="Pfam" id="PF18153">
    <property type="entry name" value="Cap15_CD_rec"/>
    <property type="match status" value="1"/>
</dbReference>
<name>A0ABX8EZT0_9PSED</name>
<feature type="domain" description="CD-NTase-associated protein 15" evidence="2">
    <location>
        <begin position="123"/>
        <end position="231"/>
    </location>
</feature>
<keyword evidence="1" id="KW-0812">Transmembrane</keyword>
<reference evidence="3 4" key="1">
    <citation type="submission" date="2021-05" db="EMBL/GenBank/DDBJ databases">
        <title>Complete genome of the cytokinin-producing biocontrol strain Pseudomonas fluorescens G20-18.</title>
        <authorList>
            <person name="Nielsen T.K."/>
            <person name="Mekureyaw M.F."/>
            <person name="Hansen L.H."/>
            <person name="Nicolaisen M.H."/>
            <person name="Roitsch T.G."/>
            <person name="Hennessy R.C."/>
        </authorList>
    </citation>
    <scope>NUCLEOTIDE SEQUENCE [LARGE SCALE GENOMIC DNA]</scope>
    <source>
        <strain evidence="3 4">G20-18</strain>
    </source>
</reference>
<keyword evidence="4" id="KW-1185">Reference proteome</keyword>
<evidence type="ECO:0000313" key="3">
    <source>
        <dbReference type="EMBL" id="QVW24123.1"/>
    </source>
</evidence>
<dbReference type="Proteomes" id="UP000681155">
    <property type="component" value="Chromosome"/>
</dbReference>
<evidence type="ECO:0000259" key="2">
    <source>
        <dbReference type="Pfam" id="PF18153"/>
    </source>
</evidence>
<evidence type="ECO:0000313" key="4">
    <source>
        <dbReference type="Proteomes" id="UP000681155"/>
    </source>
</evidence>
<accession>A0ABX8EZT0</accession>
<sequence length="234" mass="26276">MYAVFGLKKLLGSIVTLVILITLLIMFIEKPEDVMSTGKLALKVGSYTVSAFFLLGCFQPIFNFSWNLMNRILPSSYPNITGEWEGYLDSNVTVQEALREAARSDQKQFNQFDPEQVENIALHRIETKLTIKANILKIDVKINVISRDKTSSSHSVVAKPVASVNGEPHRLLYIYESTRLNPEADDTQSHIGAAQLYIDKAGDTLTLAGTYWTERNWRRASNTAGAMNFKRVKA</sequence>